<evidence type="ECO:0000313" key="6">
    <source>
        <dbReference type="Proteomes" id="UP000187891"/>
    </source>
</evidence>
<protein>
    <submittedName>
        <fullName evidence="5">HTH-type transcriptional repressor GlcR</fullName>
    </submittedName>
</protein>
<keyword evidence="1" id="KW-0678">Repressor</keyword>
<dbReference type="InterPro" id="IPR001034">
    <property type="entry name" value="DeoR_HTH"/>
</dbReference>
<dbReference type="InterPro" id="IPR037171">
    <property type="entry name" value="NagB/RpiA_transferase-like"/>
</dbReference>
<dbReference type="RefSeq" id="WP_244554372.1">
    <property type="nucleotide sequence ID" value="NZ_CP192798.1"/>
</dbReference>
<dbReference type="InterPro" id="IPR036390">
    <property type="entry name" value="WH_DNA-bd_sf"/>
</dbReference>
<keyword evidence="4" id="KW-0804">Transcription</keyword>
<dbReference type="SUPFAM" id="SSF46785">
    <property type="entry name" value="Winged helix' DNA-binding domain"/>
    <property type="match status" value="1"/>
</dbReference>
<dbReference type="GO" id="GO:0003700">
    <property type="term" value="F:DNA-binding transcription factor activity"/>
    <property type="evidence" value="ECO:0007669"/>
    <property type="project" value="InterPro"/>
</dbReference>
<dbReference type="PANTHER" id="PTHR30363">
    <property type="entry name" value="HTH-TYPE TRANSCRIPTIONAL REGULATOR SRLR-RELATED"/>
    <property type="match status" value="1"/>
</dbReference>
<proteinExistence type="predicted"/>
<dbReference type="Gene3D" id="3.40.50.1360">
    <property type="match status" value="1"/>
</dbReference>
<dbReference type="InterPro" id="IPR018356">
    <property type="entry name" value="Tscrpt_reg_HTH_DeoR_CS"/>
</dbReference>
<dbReference type="SMART" id="SM01134">
    <property type="entry name" value="DeoRC"/>
    <property type="match status" value="1"/>
</dbReference>
<evidence type="ECO:0000256" key="4">
    <source>
        <dbReference type="ARBA" id="ARBA00023163"/>
    </source>
</evidence>
<dbReference type="STRING" id="1907666.DSM25559_0928"/>
<evidence type="ECO:0000256" key="2">
    <source>
        <dbReference type="ARBA" id="ARBA00023015"/>
    </source>
</evidence>
<gene>
    <name evidence="5" type="primary">glcR_1</name>
    <name evidence="5" type="ORF">DSM25559_0928</name>
</gene>
<evidence type="ECO:0000313" key="5">
    <source>
        <dbReference type="EMBL" id="SCX10469.1"/>
    </source>
</evidence>
<dbReference type="AlphaFoldDB" id="A0A1R3TMH8"/>
<accession>A0A1R3TMH8</accession>
<dbReference type="Pfam" id="PF00455">
    <property type="entry name" value="DeoRC"/>
    <property type="match status" value="1"/>
</dbReference>
<dbReference type="SMART" id="SM00420">
    <property type="entry name" value="HTH_DEOR"/>
    <property type="match status" value="1"/>
</dbReference>
<dbReference type="SUPFAM" id="SSF100950">
    <property type="entry name" value="NagB/RpiA/CoA transferase-like"/>
    <property type="match status" value="1"/>
</dbReference>
<evidence type="ECO:0000256" key="3">
    <source>
        <dbReference type="ARBA" id="ARBA00023125"/>
    </source>
</evidence>
<evidence type="ECO:0000256" key="1">
    <source>
        <dbReference type="ARBA" id="ARBA00022491"/>
    </source>
</evidence>
<dbReference type="GO" id="GO:0003677">
    <property type="term" value="F:DNA binding"/>
    <property type="evidence" value="ECO:0007669"/>
    <property type="project" value="UniProtKB-KW"/>
</dbReference>
<dbReference type="InterPro" id="IPR014036">
    <property type="entry name" value="DeoR-like_C"/>
</dbReference>
<dbReference type="InterPro" id="IPR050313">
    <property type="entry name" value="Carb_Metab_HTH_regulators"/>
</dbReference>
<name>A0A1R3TMH8_9HYPH</name>
<reference evidence="6" key="1">
    <citation type="submission" date="2016-10" db="EMBL/GenBank/DDBJ databases">
        <authorList>
            <person name="Wibberg D."/>
        </authorList>
    </citation>
    <scope>NUCLEOTIDE SEQUENCE [LARGE SCALE GENOMIC DNA]</scope>
</reference>
<dbReference type="Pfam" id="PF08220">
    <property type="entry name" value="HTH_DeoR"/>
    <property type="match status" value="1"/>
</dbReference>
<dbReference type="PANTHER" id="PTHR30363:SF4">
    <property type="entry name" value="GLYCEROL-3-PHOSPHATE REGULON REPRESSOR"/>
    <property type="match status" value="1"/>
</dbReference>
<dbReference type="PROSITE" id="PS51000">
    <property type="entry name" value="HTH_DEOR_2"/>
    <property type="match status" value="1"/>
</dbReference>
<dbReference type="EMBL" id="FMUE01000002">
    <property type="protein sequence ID" value="SCX10469.1"/>
    <property type="molecule type" value="Genomic_DNA"/>
</dbReference>
<keyword evidence="3" id="KW-0238">DNA-binding</keyword>
<dbReference type="InterPro" id="IPR036388">
    <property type="entry name" value="WH-like_DNA-bd_sf"/>
</dbReference>
<dbReference type="PRINTS" id="PR00037">
    <property type="entry name" value="HTHLACR"/>
</dbReference>
<dbReference type="PROSITE" id="PS00894">
    <property type="entry name" value="HTH_DEOR_1"/>
    <property type="match status" value="1"/>
</dbReference>
<organism evidence="5 6">
    <name type="scientific">Agrobacterium rosae</name>
    <dbReference type="NCBI Taxonomy" id="1972867"/>
    <lineage>
        <taxon>Bacteria</taxon>
        <taxon>Pseudomonadati</taxon>
        <taxon>Pseudomonadota</taxon>
        <taxon>Alphaproteobacteria</taxon>
        <taxon>Hyphomicrobiales</taxon>
        <taxon>Rhizobiaceae</taxon>
        <taxon>Rhizobium/Agrobacterium group</taxon>
        <taxon>Agrobacterium</taxon>
    </lineage>
</organism>
<keyword evidence="2" id="KW-0805">Transcription regulation</keyword>
<sequence length="254" mass="27057">MMLVDERKAQLLQLLAQTGRVIATDESQRMGVSEDTIRRDLRELARDGHLKRVHGGAVPLSPAVANYSSRIHISDAEKTDVGRCAAGMIEDGQLVFLDGGTTAVQLARSLRQDLRATIVTHSLSVALELAAHPHVTVEIIGGRLFRHSVVTVGAATLSWLSRYRPDICFMGATGVHPDQGITTGDSEEAEVKRFVVSISGAAYILASSEKIGAVSSFEITEFQNVDGIITTSHADDAALASLQSAGCNIIIANG</sequence>
<dbReference type="Gene3D" id="1.10.10.10">
    <property type="entry name" value="Winged helix-like DNA-binding domain superfamily/Winged helix DNA-binding domain"/>
    <property type="match status" value="1"/>
</dbReference>
<dbReference type="Proteomes" id="UP000187891">
    <property type="component" value="Unassembled WGS sequence"/>
</dbReference>